<evidence type="ECO:0000259" key="6">
    <source>
        <dbReference type="PROSITE" id="PS51151"/>
    </source>
</evidence>
<organism evidence="7 8">
    <name type="scientific">Methanogenium marinum</name>
    <dbReference type="NCBI Taxonomy" id="348610"/>
    <lineage>
        <taxon>Archaea</taxon>
        <taxon>Methanobacteriati</taxon>
        <taxon>Methanobacteriota</taxon>
        <taxon>Stenosarchaea group</taxon>
        <taxon>Methanomicrobia</taxon>
        <taxon>Methanomicrobiales</taxon>
        <taxon>Methanomicrobiaceae</taxon>
        <taxon>Methanogenium</taxon>
    </lineage>
</organism>
<evidence type="ECO:0000313" key="8">
    <source>
        <dbReference type="Proteomes" id="UP001143747"/>
    </source>
</evidence>
<dbReference type="NCBIfam" id="TIGR00264">
    <property type="entry name" value="archaeal-type nascent polypeptide-associated complex protein"/>
    <property type="match status" value="1"/>
</dbReference>
<evidence type="ECO:0000256" key="2">
    <source>
        <dbReference type="ARBA" id="ARBA00022884"/>
    </source>
</evidence>
<dbReference type="GO" id="GO:0003723">
    <property type="term" value="F:RNA binding"/>
    <property type="evidence" value="ECO:0007669"/>
    <property type="project" value="UniProtKB-UniRule"/>
</dbReference>
<keyword evidence="2 4" id="KW-0694">RNA-binding</keyword>
<evidence type="ECO:0000256" key="1">
    <source>
        <dbReference type="ARBA" id="ARBA00022448"/>
    </source>
</evidence>
<dbReference type="AlphaFoldDB" id="A0A9Q4PV46"/>
<dbReference type="Gene3D" id="2.20.70.30">
    <property type="entry name" value="Nascent polypeptide-associated complex domain"/>
    <property type="match status" value="1"/>
</dbReference>
<dbReference type="HAMAP" id="MF_00814">
    <property type="entry name" value="NAC_arch"/>
    <property type="match status" value="1"/>
</dbReference>
<evidence type="ECO:0000256" key="4">
    <source>
        <dbReference type="HAMAP-Rule" id="MF_00814"/>
    </source>
</evidence>
<gene>
    <name evidence="4" type="primary">nac</name>
    <name evidence="7" type="ORF">L0665_03105</name>
</gene>
<protein>
    <recommendedName>
        <fullName evidence="4 5">Nascent polypeptide-associated complex protein</fullName>
    </recommendedName>
</protein>
<accession>A0A9Q4PV46</accession>
<dbReference type="InterPro" id="IPR038187">
    <property type="entry name" value="NAC_A/B_dom_sf"/>
</dbReference>
<comment type="function">
    <text evidence="4">Contacts the emerging nascent chain on the ribosome.</text>
</comment>
<dbReference type="Proteomes" id="UP001143747">
    <property type="component" value="Unassembled WGS sequence"/>
</dbReference>
<sequence length="113" mass="12511">MIPGMNPKKMKQMMKQLGMKMEDIEGVERVVIYTTEGEYVFDPAEVVVTTMQGSKTYQLQGSEPVFTPKDMEIPDEDVMLVTEQAQVSPEEARAALKGAKGEIAEAIIRLTSA</sequence>
<dbReference type="SMART" id="SM01407">
    <property type="entry name" value="NAC"/>
    <property type="match status" value="1"/>
</dbReference>
<keyword evidence="8" id="KW-1185">Reference proteome</keyword>
<name>A0A9Q4PV46_9EURY</name>
<dbReference type="InterPro" id="IPR005231">
    <property type="entry name" value="NAC_arc"/>
</dbReference>
<comment type="caution">
    <text evidence="7">The sequence shown here is derived from an EMBL/GenBank/DDBJ whole genome shotgun (WGS) entry which is preliminary data.</text>
</comment>
<dbReference type="Gene3D" id="1.10.8.10">
    <property type="entry name" value="DNA helicase RuvA subunit, C-terminal domain"/>
    <property type="match status" value="1"/>
</dbReference>
<dbReference type="CDD" id="cd14359">
    <property type="entry name" value="UBA_AeNAC"/>
    <property type="match status" value="1"/>
</dbReference>
<evidence type="ECO:0000313" key="7">
    <source>
        <dbReference type="EMBL" id="MDE4907600.1"/>
    </source>
</evidence>
<dbReference type="InterPro" id="IPR002715">
    <property type="entry name" value="Nas_poly-pep-assoc_cplx_dom"/>
</dbReference>
<proteinExistence type="inferred from homology"/>
<dbReference type="GO" id="GO:0015031">
    <property type="term" value="P:protein transport"/>
    <property type="evidence" value="ECO:0007669"/>
    <property type="project" value="UniProtKB-UniRule"/>
</dbReference>
<dbReference type="EMBL" id="JAKELO010000002">
    <property type="protein sequence ID" value="MDE4907600.1"/>
    <property type="molecule type" value="Genomic_DNA"/>
</dbReference>
<dbReference type="Pfam" id="PF01849">
    <property type="entry name" value="NAC"/>
    <property type="match status" value="1"/>
</dbReference>
<dbReference type="PROSITE" id="PS51151">
    <property type="entry name" value="NAC_AB"/>
    <property type="match status" value="1"/>
</dbReference>
<keyword evidence="3 4" id="KW-0653">Protein transport</keyword>
<comment type="subunit">
    <text evidence="4">Homodimer. Interacts with the ribosome. Binds ribosomal RNA.</text>
</comment>
<comment type="similarity">
    <text evidence="4">Belongs to the NAC-alpha family.</text>
</comment>
<keyword evidence="1 4" id="KW-0813">Transport</keyword>
<reference evidence="7" key="1">
    <citation type="submission" date="2022-01" db="EMBL/GenBank/DDBJ databases">
        <title>Draft genome of Methanogenium marinum DSM 15558.</title>
        <authorList>
            <person name="Chen S.-C."/>
            <person name="You Y.-T."/>
        </authorList>
    </citation>
    <scope>NUCLEOTIDE SEQUENCE</scope>
    <source>
        <strain evidence="7">DSM 15558</strain>
    </source>
</reference>
<evidence type="ECO:0000256" key="3">
    <source>
        <dbReference type="ARBA" id="ARBA00022927"/>
    </source>
</evidence>
<evidence type="ECO:0000256" key="5">
    <source>
        <dbReference type="NCBIfam" id="TIGR00264"/>
    </source>
</evidence>
<feature type="domain" description="NAC-A/B" evidence="6">
    <location>
        <begin position="4"/>
        <end position="72"/>
    </location>
</feature>